<name>A0ABV1EDI0_9FIRM</name>
<organism evidence="1 2">
    <name type="scientific">Pseudoflavonifractor intestinihominis</name>
    <dbReference type="NCBI Taxonomy" id="3133171"/>
    <lineage>
        <taxon>Bacteria</taxon>
        <taxon>Bacillati</taxon>
        <taxon>Bacillota</taxon>
        <taxon>Clostridia</taxon>
        <taxon>Eubacteriales</taxon>
        <taxon>Oscillospiraceae</taxon>
        <taxon>Pseudoflavonifractor</taxon>
    </lineage>
</organism>
<keyword evidence="2" id="KW-1185">Reference proteome</keyword>
<proteinExistence type="predicted"/>
<sequence>MKKVEFVRVKSELCGYGFGKGSKYGFDGVEDIIRERISQGWTYCGYVPIETRGTGDIETMSLVFQREE</sequence>
<dbReference type="RefSeq" id="WP_349232466.1">
    <property type="nucleotide sequence ID" value="NZ_JBBMFK010000031.1"/>
</dbReference>
<dbReference type="Proteomes" id="UP001464378">
    <property type="component" value="Unassembled WGS sequence"/>
</dbReference>
<evidence type="ECO:0000313" key="2">
    <source>
        <dbReference type="Proteomes" id="UP001464378"/>
    </source>
</evidence>
<accession>A0ABV1EDI0</accession>
<gene>
    <name evidence="1" type="ORF">WMO64_14855</name>
</gene>
<reference evidence="1 2" key="1">
    <citation type="submission" date="2024-03" db="EMBL/GenBank/DDBJ databases">
        <title>Human intestinal bacterial collection.</title>
        <authorList>
            <person name="Pauvert C."/>
            <person name="Hitch T.C.A."/>
            <person name="Clavel T."/>
        </authorList>
    </citation>
    <scope>NUCLEOTIDE SEQUENCE [LARGE SCALE GENOMIC DNA]</scope>
    <source>
        <strain evidence="1 2">CLA-AP-H29</strain>
    </source>
</reference>
<dbReference type="EMBL" id="JBBMFK010000031">
    <property type="protein sequence ID" value="MEQ2444737.1"/>
    <property type="molecule type" value="Genomic_DNA"/>
</dbReference>
<comment type="caution">
    <text evidence="1">The sequence shown here is derived from an EMBL/GenBank/DDBJ whole genome shotgun (WGS) entry which is preliminary data.</text>
</comment>
<protein>
    <submittedName>
        <fullName evidence="1">DUF4177 domain-containing protein</fullName>
    </submittedName>
</protein>
<evidence type="ECO:0000313" key="1">
    <source>
        <dbReference type="EMBL" id="MEQ2444737.1"/>
    </source>
</evidence>